<proteinExistence type="predicted"/>
<dbReference type="PANTHER" id="PTHR21521">
    <property type="entry name" value="AMUN, ISOFORM A"/>
    <property type="match status" value="1"/>
</dbReference>
<dbReference type="PANTHER" id="PTHR21521:SF0">
    <property type="entry name" value="AMUN, ISOFORM A"/>
    <property type="match status" value="1"/>
</dbReference>
<dbReference type="GeneID" id="66125858"/>
<dbReference type="EMBL" id="JAHLUX010000003">
    <property type="protein sequence ID" value="KAG7820370.1"/>
    <property type="molecule type" value="Genomic_DNA"/>
</dbReference>
<evidence type="ECO:0000313" key="2">
    <source>
        <dbReference type="Proteomes" id="UP001196530"/>
    </source>
</evidence>
<gene>
    <name evidence="1" type="ORF">KL928_001807</name>
</gene>
<dbReference type="Proteomes" id="UP001196530">
    <property type="component" value="Unassembled WGS sequence"/>
</dbReference>
<organism evidence="1 2">
    <name type="scientific">Pichia angusta</name>
    <name type="common">Yeast</name>
    <name type="synonym">Hansenula polymorpha</name>
    <dbReference type="NCBI Taxonomy" id="870730"/>
    <lineage>
        <taxon>Eukaryota</taxon>
        <taxon>Fungi</taxon>
        <taxon>Dikarya</taxon>
        <taxon>Ascomycota</taxon>
        <taxon>Saccharomycotina</taxon>
        <taxon>Pichiomycetes</taxon>
        <taxon>Pichiales</taxon>
        <taxon>Pichiaceae</taxon>
        <taxon>Ogataea</taxon>
    </lineage>
</organism>
<reference evidence="1" key="1">
    <citation type="journal article" date="2021" name="G3 (Bethesda)">
        <title>Genomic diversity, chromosomal rearrangements, and interspecies hybridization in the ogataea polymorpha species complex.</title>
        <authorList>
            <person name="Hanson S.J."/>
            <person name="Cinneide E.O."/>
            <person name="Salzberg L.I."/>
            <person name="Wolfe K.H."/>
            <person name="McGowan J."/>
            <person name="Fitzpatrick D.A."/>
            <person name="Matlin K."/>
        </authorList>
    </citation>
    <scope>NUCLEOTIDE SEQUENCE</scope>
    <source>
        <strain evidence="1">61-244</strain>
    </source>
</reference>
<name>A0AAN6DK54_PICAN</name>
<comment type="caution">
    <text evidence="1">The sequence shown here is derived from an EMBL/GenBank/DDBJ whole genome shotgun (WGS) entry which is preliminary data.</text>
</comment>
<accession>A0AAN6DK54</accession>
<dbReference type="AlphaFoldDB" id="A0AAN6DK54"/>
<protein>
    <submittedName>
        <fullName evidence="1">Uncharacterized protein</fullName>
    </submittedName>
</protein>
<sequence length="261" mass="30694">MEPETEEALLSCRERLYETCIRDLSSNGRKQVYSDNMSFEDLDNWRREVMPEILRTRYIKKQRMWLEKAELEKLMEWKLSRGKFRPTLPKLIQSNDPDKVREFSEQAFNVIIDYCDSGHDNDSEFISVVRKSMEFVCKLRGVGPATSTIILSLAGPTLRKTTDFGLRDTPFFSDEVFEILNQDHGKIKYSTKEYLELLLPKLLLFKTRELQKIEEALWCLRRADKIHGKLDDALANLLISVRRGTRADQMVTEPPLKRRRK</sequence>
<evidence type="ECO:0000313" key="1">
    <source>
        <dbReference type="EMBL" id="KAG7820370.1"/>
    </source>
</evidence>
<dbReference type="RefSeq" id="XP_043061084.1">
    <property type="nucleotide sequence ID" value="XM_043202213.1"/>
</dbReference>